<comment type="caution">
    <text evidence="2">The sequence shown here is derived from an EMBL/GenBank/DDBJ whole genome shotgun (WGS) entry which is preliminary data.</text>
</comment>
<sequence length="372" mass="41125">MNQLRDSYSNATSSNSSFSESSGGPSTPRTSPDGSNIHHRTTVRASVFDAFYQLGGFEENSQLAEWMFNEGGSIPSDISSSNGPSIRFREQSGSRFRERLGSDSPMFILNNWRDDETIKGNRAKKDRSRSKAPPQSKAGSTANKKQNASRISIAPNSHQTRRPFSLFRTRNTPSEKLSGVFEDTKDPVEVSSTPPKSKRKPPMLRSKTDPTSIPMPLDSPPYIDSNTTSPAGRPSLGDWEKLDPLSTVDFQTLASTENPFLHGSQRPGEIHTRPHTADGTPVPFPTSSQEWAESSSGSPTFMQRLSFIVTKPFRNSHIDPDLDSPSRARSAARFSLRRTKSNTQDTTARPFFISTPPPTARMHRLKPSISHS</sequence>
<gene>
    <name evidence="2" type="ORF">AAF712_002252</name>
</gene>
<protein>
    <submittedName>
        <fullName evidence="2">Uncharacterized protein</fullName>
    </submittedName>
</protein>
<feature type="region of interest" description="Disordered" evidence="1">
    <location>
        <begin position="75"/>
        <end position="240"/>
    </location>
</feature>
<feature type="region of interest" description="Disordered" evidence="1">
    <location>
        <begin position="315"/>
        <end position="372"/>
    </location>
</feature>
<evidence type="ECO:0000313" key="3">
    <source>
        <dbReference type="Proteomes" id="UP001437256"/>
    </source>
</evidence>
<organism evidence="2 3">
    <name type="scientific">Marasmius tenuissimus</name>
    <dbReference type="NCBI Taxonomy" id="585030"/>
    <lineage>
        <taxon>Eukaryota</taxon>
        <taxon>Fungi</taxon>
        <taxon>Dikarya</taxon>
        <taxon>Basidiomycota</taxon>
        <taxon>Agaricomycotina</taxon>
        <taxon>Agaricomycetes</taxon>
        <taxon>Agaricomycetidae</taxon>
        <taxon>Agaricales</taxon>
        <taxon>Marasmiineae</taxon>
        <taxon>Marasmiaceae</taxon>
        <taxon>Marasmius</taxon>
    </lineage>
</organism>
<accession>A0ABR3A950</accession>
<keyword evidence="3" id="KW-1185">Reference proteome</keyword>
<feature type="region of interest" description="Disordered" evidence="1">
    <location>
        <begin position="257"/>
        <end position="297"/>
    </location>
</feature>
<feature type="compositionally biased region" description="Basic and acidic residues" evidence="1">
    <location>
        <begin position="87"/>
        <end position="101"/>
    </location>
</feature>
<name>A0ABR3A950_9AGAR</name>
<reference evidence="2 3" key="1">
    <citation type="submission" date="2024-05" db="EMBL/GenBank/DDBJ databases">
        <title>A draft genome resource for the thread blight pathogen Marasmius tenuissimus strain MS-2.</title>
        <authorList>
            <person name="Yulfo-Soto G.E."/>
            <person name="Baruah I.K."/>
            <person name="Amoako-Attah I."/>
            <person name="Bukari Y."/>
            <person name="Meinhardt L.W."/>
            <person name="Bailey B.A."/>
            <person name="Cohen S.P."/>
        </authorList>
    </citation>
    <scope>NUCLEOTIDE SEQUENCE [LARGE SCALE GENOMIC DNA]</scope>
    <source>
        <strain evidence="2 3">MS-2</strain>
    </source>
</reference>
<dbReference type="EMBL" id="JBBXMP010000006">
    <property type="protein sequence ID" value="KAL0070421.1"/>
    <property type="molecule type" value="Genomic_DNA"/>
</dbReference>
<feature type="compositionally biased region" description="Low complexity" evidence="1">
    <location>
        <begin position="7"/>
        <end position="35"/>
    </location>
</feature>
<evidence type="ECO:0000313" key="2">
    <source>
        <dbReference type="EMBL" id="KAL0070421.1"/>
    </source>
</evidence>
<feature type="region of interest" description="Disordered" evidence="1">
    <location>
        <begin position="1"/>
        <end position="37"/>
    </location>
</feature>
<proteinExistence type="predicted"/>
<feature type="compositionally biased region" description="Polar residues" evidence="1">
    <location>
        <begin position="137"/>
        <end position="158"/>
    </location>
</feature>
<feature type="compositionally biased region" description="Basic and acidic residues" evidence="1">
    <location>
        <begin position="316"/>
        <end position="326"/>
    </location>
</feature>
<evidence type="ECO:0000256" key="1">
    <source>
        <dbReference type="SAM" id="MobiDB-lite"/>
    </source>
</evidence>
<feature type="compositionally biased region" description="Basic residues" evidence="1">
    <location>
        <begin position="121"/>
        <end position="130"/>
    </location>
</feature>
<dbReference type="Proteomes" id="UP001437256">
    <property type="component" value="Unassembled WGS sequence"/>
</dbReference>
<feature type="compositionally biased region" description="Low complexity" evidence="1">
    <location>
        <begin position="287"/>
        <end position="297"/>
    </location>
</feature>